<protein>
    <recommendedName>
        <fullName evidence="3">Portal protein</fullName>
    </recommendedName>
</protein>
<sequence length="668" mass="76517">MSEAKKVNLKIAAKYFPQKGREKIDTVSGGTFKKNDHVLTDAYTAWAALDKFRNNARRNKKYTFEDQWGDHIRVGCKTVTERQHILNQGGVPLQNNRMRSIMRSVVGVFQSTQTEPVCVSRDRDEQGKGEMMSATLQYVYQLNKLWGLDSVNLQYFLFSGIGIFKSVYGWRNGKMDVWNDLVNYNDFFVDPDMKDPRHSDCHLVGQLHDKSIHQVMAQFAGGSPQKAGWIRDIYGRCRDEEATVTYVADTLHQDINESKNFFMPANPAQCRVIEIWKKEYKERLLVHDTLTGEFYKEELSAKAGFDTENNIRIQQQTAQGIAPGDMRLIDYKWFIDEYWYFYYMTPQGDVLKEGETPYWHESHPFSFKIYPFIDGQAFPFIGDFIDQQRYINRLITLQDFVMLASAKGVLLFPEDSLPTGYTMDDIADSWAVYNGVIAYKPAAHGKIPQQVIANSSQTGAYDMLSIQLKLLEDISGVQGALQGKAPAAGTPASLYLQQTQNSTTSLTEIYEAFRELREERDMKNMKLIQQFYPDRKYINLNRNNASPESIVYDAKLVRDAEIDLNITESTSTPAYRMVMNDFLMQMFQLGQIDIEQLLENGAFPFADKLLQSIKAKRMEAEQAQENMMLGRAVQPAGQGVVPQDIQQQIARNTNPLIQNMLNNNKKVA</sequence>
<keyword evidence="2" id="KW-1185">Reference proteome</keyword>
<dbReference type="Proteomes" id="UP001596023">
    <property type="component" value="Unassembled WGS sequence"/>
</dbReference>
<evidence type="ECO:0000313" key="1">
    <source>
        <dbReference type="EMBL" id="MFC4677158.1"/>
    </source>
</evidence>
<dbReference type="Pfam" id="PF16510">
    <property type="entry name" value="P22_portal"/>
    <property type="match status" value="1"/>
</dbReference>
<accession>A0ABV9L4B4</accession>
<dbReference type="RefSeq" id="WP_380002072.1">
    <property type="nucleotide sequence ID" value="NZ_JBHSGN010000193.1"/>
</dbReference>
<proteinExistence type="predicted"/>
<name>A0ABV9L4B4_9BACT</name>
<comment type="caution">
    <text evidence="1">The sequence shown here is derived from an EMBL/GenBank/DDBJ whole genome shotgun (WGS) entry which is preliminary data.</text>
</comment>
<dbReference type="InterPro" id="IPR032427">
    <property type="entry name" value="P22_portal"/>
</dbReference>
<dbReference type="EMBL" id="JBHSGN010000193">
    <property type="protein sequence ID" value="MFC4677158.1"/>
    <property type="molecule type" value="Genomic_DNA"/>
</dbReference>
<reference evidence="2" key="1">
    <citation type="journal article" date="2019" name="Int. J. Syst. Evol. Microbiol.">
        <title>The Global Catalogue of Microorganisms (GCM) 10K type strain sequencing project: providing services to taxonomists for standard genome sequencing and annotation.</title>
        <authorList>
            <consortium name="The Broad Institute Genomics Platform"/>
            <consortium name="The Broad Institute Genome Sequencing Center for Infectious Disease"/>
            <person name="Wu L."/>
            <person name="Ma J."/>
        </authorList>
    </citation>
    <scope>NUCLEOTIDE SEQUENCE [LARGE SCALE GENOMIC DNA]</scope>
    <source>
        <strain evidence="2">CCUG 66188</strain>
    </source>
</reference>
<evidence type="ECO:0008006" key="3">
    <source>
        <dbReference type="Google" id="ProtNLM"/>
    </source>
</evidence>
<organism evidence="1 2">
    <name type="scientific">Dysgonomonas termitidis</name>
    <dbReference type="NCBI Taxonomy" id="1516126"/>
    <lineage>
        <taxon>Bacteria</taxon>
        <taxon>Pseudomonadati</taxon>
        <taxon>Bacteroidota</taxon>
        <taxon>Bacteroidia</taxon>
        <taxon>Bacteroidales</taxon>
        <taxon>Dysgonomonadaceae</taxon>
        <taxon>Dysgonomonas</taxon>
    </lineage>
</organism>
<evidence type="ECO:0000313" key="2">
    <source>
        <dbReference type="Proteomes" id="UP001596023"/>
    </source>
</evidence>
<gene>
    <name evidence="1" type="ORF">ACFO6W_26110</name>
</gene>